<keyword evidence="3 8" id="KW-0813">Transport</keyword>
<dbReference type="EMBL" id="BMFJ01000001">
    <property type="protein sequence ID" value="GGE15438.1"/>
    <property type="molecule type" value="Genomic_DNA"/>
</dbReference>
<gene>
    <name evidence="10" type="ORF">GCM10011360_00300</name>
</gene>
<dbReference type="SUPFAM" id="SSF161098">
    <property type="entry name" value="MetI-like"/>
    <property type="match status" value="1"/>
</dbReference>
<evidence type="ECO:0000256" key="5">
    <source>
        <dbReference type="ARBA" id="ARBA00022692"/>
    </source>
</evidence>
<evidence type="ECO:0000256" key="3">
    <source>
        <dbReference type="ARBA" id="ARBA00022448"/>
    </source>
</evidence>
<dbReference type="GO" id="GO:0055085">
    <property type="term" value="P:transmembrane transport"/>
    <property type="evidence" value="ECO:0007669"/>
    <property type="project" value="InterPro"/>
</dbReference>
<comment type="similarity">
    <text evidence="2">Belongs to the binding-protein-dependent transport system permease family. CysTW subfamily.</text>
</comment>
<dbReference type="PANTHER" id="PTHR43848">
    <property type="entry name" value="PUTRESCINE TRANSPORT SYSTEM PERMEASE PROTEIN POTI"/>
    <property type="match status" value="1"/>
</dbReference>
<dbReference type="InterPro" id="IPR000515">
    <property type="entry name" value="MetI-like"/>
</dbReference>
<evidence type="ECO:0000313" key="10">
    <source>
        <dbReference type="EMBL" id="GGE15438.1"/>
    </source>
</evidence>
<comment type="subcellular location">
    <subcellularLocation>
        <location evidence="1 8">Cell membrane</location>
        <topology evidence="1 8">Multi-pass membrane protein</topology>
    </subcellularLocation>
</comment>
<reference evidence="11" key="1">
    <citation type="journal article" date="2019" name="Int. J. Syst. Evol. Microbiol.">
        <title>The Global Catalogue of Microorganisms (GCM) 10K type strain sequencing project: providing services to taxonomists for standard genome sequencing and annotation.</title>
        <authorList>
            <consortium name="The Broad Institute Genomics Platform"/>
            <consortium name="The Broad Institute Genome Sequencing Center for Infectious Disease"/>
            <person name="Wu L."/>
            <person name="Ma J."/>
        </authorList>
    </citation>
    <scope>NUCLEOTIDE SEQUENCE [LARGE SCALE GENOMIC DNA]</scope>
    <source>
        <strain evidence="11">CGMCC 1.12664</strain>
    </source>
</reference>
<sequence length="255" mass="27054">MRSMAHIGAALTAIFMLSPLVILVIFCFSESPLLAFPIEGWSLRWFDKAFSDPQFTNAFRNSMIVTGAVGVTSTLTGTLAALALAKLPPRLATATAAALSLPVMVPPLLLGVALLTFYSTWIGLPLGLPAVILSHLVFTQPLVMLMISARMASFDHAAVEAARDLGASPIQSFFHVTLPMIGPSITGGTLIAMALSLDDFLVTFFTIGGGMTLPTLMWGMLRKGIDPSVNVVAVTIMGLSIAATLIGFRLTRYRG</sequence>
<evidence type="ECO:0000256" key="2">
    <source>
        <dbReference type="ARBA" id="ARBA00007069"/>
    </source>
</evidence>
<dbReference type="AlphaFoldDB" id="A0A917EAM0"/>
<feature type="domain" description="ABC transmembrane type-1" evidence="9">
    <location>
        <begin position="59"/>
        <end position="247"/>
    </location>
</feature>
<keyword evidence="6 8" id="KW-1133">Transmembrane helix</keyword>
<evidence type="ECO:0000256" key="1">
    <source>
        <dbReference type="ARBA" id="ARBA00004651"/>
    </source>
</evidence>
<feature type="transmembrane region" description="Helical" evidence="8">
    <location>
        <begin position="228"/>
        <end position="248"/>
    </location>
</feature>
<evidence type="ECO:0000313" key="11">
    <source>
        <dbReference type="Proteomes" id="UP000612855"/>
    </source>
</evidence>
<keyword evidence="7 8" id="KW-0472">Membrane</keyword>
<feature type="transmembrane region" description="Helical" evidence="8">
    <location>
        <begin position="173"/>
        <end position="194"/>
    </location>
</feature>
<keyword evidence="4" id="KW-1003">Cell membrane</keyword>
<dbReference type="CDD" id="cd06261">
    <property type="entry name" value="TM_PBP2"/>
    <property type="match status" value="1"/>
</dbReference>
<evidence type="ECO:0000256" key="6">
    <source>
        <dbReference type="ARBA" id="ARBA00022989"/>
    </source>
</evidence>
<protein>
    <submittedName>
        <fullName evidence="10">Spermidine/putrescine ABC transporter permease</fullName>
    </submittedName>
</protein>
<keyword evidence="5 8" id="KW-0812">Transmembrane</keyword>
<dbReference type="GO" id="GO:0005886">
    <property type="term" value="C:plasma membrane"/>
    <property type="evidence" value="ECO:0007669"/>
    <property type="project" value="UniProtKB-SubCell"/>
</dbReference>
<evidence type="ECO:0000259" key="9">
    <source>
        <dbReference type="PROSITE" id="PS50928"/>
    </source>
</evidence>
<feature type="transmembrane region" description="Helical" evidence="8">
    <location>
        <begin position="130"/>
        <end position="152"/>
    </location>
</feature>
<organism evidence="10 11">
    <name type="scientific">Primorskyibacter flagellatus</name>
    <dbReference type="NCBI Taxonomy" id="1387277"/>
    <lineage>
        <taxon>Bacteria</taxon>
        <taxon>Pseudomonadati</taxon>
        <taxon>Pseudomonadota</taxon>
        <taxon>Alphaproteobacteria</taxon>
        <taxon>Rhodobacterales</taxon>
        <taxon>Roseobacteraceae</taxon>
        <taxon>Primorskyibacter</taxon>
    </lineage>
</organism>
<proteinExistence type="inferred from homology"/>
<dbReference type="InterPro" id="IPR035906">
    <property type="entry name" value="MetI-like_sf"/>
</dbReference>
<name>A0A917EAM0_9RHOB</name>
<dbReference type="PROSITE" id="PS50928">
    <property type="entry name" value="ABC_TM1"/>
    <property type="match status" value="1"/>
</dbReference>
<feature type="transmembrane region" description="Helical" evidence="8">
    <location>
        <begin position="59"/>
        <end position="84"/>
    </location>
</feature>
<evidence type="ECO:0000256" key="8">
    <source>
        <dbReference type="RuleBase" id="RU363032"/>
    </source>
</evidence>
<evidence type="ECO:0000256" key="4">
    <source>
        <dbReference type="ARBA" id="ARBA00022475"/>
    </source>
</evidence>
<dbReference type="PANTHER" id="PTHR43848:SF2">
    <property type="entry name" value="PUTRESCINE TRANSPORT SYSTEM PERMEASE PROTEIN POTI"/>
    <property type="match status" value="1"/>
</dbReference>
<evidence type="ECO:0000256" key="7">
    <source>
        <dbReference type="ARBA" id="ARBA00023136"/>
    </source>
</evidence>
<dbReference type="Pfam" id="PF00528">
    <property type="entry name" value="BPD_transp_1"/>
    <property type="match status" value="1"/>
</dbReference>
<keyword evidence="11" id="KW-1185">Reference proteome</keyword>
<feature type="transmembrane region" description="Helical" evidence="8">
    <location>
        <begin position="200"/>
        <end position="221"/>
    </location>
</feature>
<dbReference type="Proteomes" id="UP000612855">
    <property type="component" value="Unassembled WGS sequence"/>
</dbReference>
<comment type="caution">
    <text evidence="10">The sequence shown here is derived from an EMBL/GenBank/DDBJ whole genome shotgun (WGS) entry which is preliminary data.</text>
</comment>
<feature type="transmembrane region" description="Helical" evidence="8">
    <location>
        <begin position="96"/>
        <end position="118"/>
    </location>
</feature>
<dbReference type="InterPro" id="IPR051789">
    <property type="entry name" value="Bact_Polyamine_Transport"/>
</dbReference>
<accession>A0A917EAM0</accession>
<dbReference type="Gene3D" id="1.10.3720.10">
    <property type="entry name" value="MetI-like"/>
    <property type="match status" value="1"/>
</dbReference>